<proteinExistence type="predicted"/>
<accession>A0A494YGQ0</accession>
<dbReference type="InterPro" id="IPR012312">
    <property type="entry name" value="Hemerythrin-like"/>
</dbReference>
<protein>
    <submittedName>
        <fullName evidence="2">Hemerythrin domain-containing protein</fullName>
    </submittedName>
</protein>
<evidence type="ECO:0000313" key="3">
    <source>
        <dbReference type="Proteomes" id="UP000270342"/>
    </source>
</evidence>
<feature type="domain" description="Hemerythrin-like" evidence="1">
    <location>
        <begin position="13"/>
        <end position="133"/>
    </location>
</feature>
<dbReference type="Gene3D" id="1.20.120.520">
    <property type="entry name" value="nmb1532 protein domain like"/>
    <property type="match status" value="1"/>
</dbReference>
<dbReference type="OrthoDB" id="5512987at2"/>
<reference evidence="2 3" key="1">
    <citation type="submission" date="2018-10" db="EMBL/GenBank/DDBJ databases">
        <title>Robbsia sp. DHC34, isolated from soil.</title>
        <authorList>
            <person name="Gao Z.-H."/>
            <person name="Qiu L.-H."/>
        </authorList>
    </citation>
    <scope>NUCLEOTIDE SEQUENCE [LARGE SCALE GENOMIC DNA]</scope>
    <source>
        <strain evidence="2 3">DHC34</strain>
    </source>
</reference>
<organism evidence="2 3">
    <name type="scientific">Pararobbsia silviterrae</name>
    <dbReference type="NCBI Taxonomy" id="1792498"/>
    <lineage>
        <taxon>Bacteria</taxon>
        <taxon>Pseudomonadati</taxon>
        <taxon>Pseudomonadota</taxon>
        <taxon>Betaproteobacteria</taxon>
        <taxon>Burkholderiales</taxon>
        <taxon>Burkholderiaceae</taxon>
        <taxon>Pararobbsia</taxon>
    </lineage>
</organism>
<name>A0A494YGQ0_9BURK</name>
<evidence type="ECO:0000259" key="1">
    <source>
        <dbReference type="Pfam" id="PF01814"/>
    </source>
</evidence>
<dbReference type="RefSeq" id="WP_121083867.1">
    <property type="nucleotide sequence ID" value="NZ_RBZU01000001.1"/>
</dbReference>
<dbReference type="EMBL" id="RBZU01000001">
    <property type="protein sequence ID" value="RKP59207.1"/>
    <property type="molecule type" value="Genomic_DNA"/>
</dbReference>
<dbReference type="Proteomes" id="UP000270342">
    <property type="component" value="Unassembled WGS sequence"/>
</dbReference>
<keyword evidence="3" id="KW-1185">Reference proteome</keyword>
<dbReference type="Pfam" id="PF01814">
    <property type="entry name" value="Hemerythrin"/>
    <property type="match status" value="1"/>
</dbReference>
<comment type="caution">
    <text evidence="2">The sequence shown here is derived from an EMBL/GenBank/DDBJ whole genome shotgun (WGS) entry which is preliminary data.</text>
</comment>
<dbReference type="AlphaFoldDB" id="A0A494YGQ0"/>
<sequence length="177" mass="19691">MGMAVALNPKRDALELLEAEHRTIHRLLERYEQLDVCDEARVEAAEDIGRELTYHTILESEIVLPTIESVADSADARTALEVARLEIEMANALIERSEALLGDAVRLDALFRVLIPLVRRHLSAEQAHLFPVLGHAPFNSRRMAAQISEHRAALERAVDTSDDFDTDDIGASPTDCD</sequence>
<gene>
    <name evidence="2" type="ORF">D7S86_04745</name>
</gene>
<evidence type="ECO:0000313" key="2">
    <source>
        <dbReference type="EMBL" id="RKP59207.1"/>
    </source>
</evidence>